<evidence type="ECO:0000256" key="4">
    <source>
        <dbReference type="ARBA" id="ARBA00022723"/>
    </source>
</evidence>
<dbReference type="EMBL" id="MH453858">
    <property type="protein sequence ID" value="AXF38723.1"/>
    <property type="molecule type" value="Genomic_RNA"/>
</dbReference>
<keyword evidence="6 12" id="KW-1152">Outer capsid protein</keyword>
<sequence>MMMLLLLAASCSAQLIIKPIVKNNICIAYPSDVHDELNQTVFQVFSKFSGVHVEFSKYEVSGDQDVISMVQQMNINTCPLVAVYIKKSELDFVSFLSAENECQKFEASKIHYVKLDRQSEFFLYATDIKYCPLSDDLIGIMCDSQLHDTYHELSKTTTYDITDIPEFTDNGYLFYSTKYFYICERKGSNEFTEVHYFYENYPSTGTITRAVNWGNVWTNFKKVMQAVYKVLDIFFGKRTVEPRA</sequence>
<dbReference type="InterPro" id="IPR001963">
    <property type="entry name" value="VP7"/>
</dbReference>
<keyword evidence="4 12" id="KW-0479">Metal-binding</keyword>
<comment type="subunit">
    <text evidence="12">Homotrimer; disulfide-linked. 2 Ca(2+) ions bound at each subunit interface in the trimer hold the trimer together. Interacts with the intermediate capsid protein VP6. Interacts with the outer capsid protein VP5*.</text>
</comment>
<keyword evidence="7 12" id="KW-0106">Calcium</keyword>
<keyword evidence="1 12" id="KW-0167">Capsid protein</keyword>
<protein>
    <recommendedName>
        <fullName evidence="12">Outer capsid glycoprotein VP7</fullName>
    </recommendedName>
</protein>
<evidence type="ECO:0000256" key="8">
    <source>
        <dbReference type="ARBA" id="ARBA00022844"/>
    </source>
</evidence>
<dbReference type="InterPro" id="IPR008818">
    <property type="entry name" value="Rotavirus_VP7"/>
</dbReference>
<dbReference type="GO" id="GO:0046872">
    <property type="term" value="F:metal ion binding"/>
    <property type="evidence" value="ECO:0007669"/>
    <property type="project" value="UniProtKB-KW"/>
</dbReference>
<dbReference type="GO" id="GO:0016020">
    <property type="term" value="C:membrane"/>
    <property type="evidence" value="ECO:0007669"/>
    <property type="project" value="InterPro"/>
</dbReference>
<keyword evidence="5" id="KW-0732">Signal</keyword>
<dbReference type="HAMAP" id="MF_04130">
    <property type="entry name" value="Rota_VP7"/>
    <property type="match status" value="1"/>
</dbReference>
<proteinExistence type="inferred from homology"/>
<dbReference type="GO" id="GO:0039624">
    <property type="term" value="C:viral outer capsid"/>
    <property type="evidence" value="ECO:0007669"/>
    <property type="project" value="UniProtKB-UniRule"/>
</dbReference>
<name>A0A3G1RPE9_9REOV</name>
<keyword evidence="10 12" id="KW-0325">Glycoprotein</keyword>
<keyword evidence="8 12" id="KW-0946">Virion</keyword>
<accession>A0A3G1RPE9</accession>
<gene>
    <name evidence="13" type="primary">VP7</name>
</gene>
<comment type="function">
    <text evidence="12">Calcium-binding protein that interacts with rotavirus cell receptors once the initial attachment by VP4 has been achieved. Rotavirus attachment and entry into the host cell probably involves multiple sequential contacts between the outer capsid proteins VP4 and VP7, and the cell receptors. Following entry into the host cell, low intracellular or intravesicular Ca(2+) concentration probably causes the calcium-stabilized VP7 trimers to dissociate from the virion. This step is probably necessary for the membrane-disrupting entry step and the release of VP4, which is locked onto the virion by VP7.</text>
</comment>
<evidence type="ECO:0000256" key="2">
    <source>
        <dbReference type="ARBA" id="ARBA00022581"/>
    </source>
</evidence>
<keyword evidence="9 12" id="KW-1015">Disulfide bond</keyword>
<keyword evidence="3 12" id="KW-1146">T=13 icosahedral capsid protein</keyword>
<evidence type="ECO:0000256" key="10">
    <source>
        <dbReference type="ARBA" id="ARBA00023180"/>
    </source>
</evidence>
<keyword evidence="2 12" id="KW-0945">Host-virus interaction</keyword>
<reference evidence="13" key="1">
    <citation type="journal article" date="2018" name="Mol. Ecol.">
        <title>Virus-virus interactions and host ecology are associated with RNA virome structure in wild birds.</title>
        <authorList>
            <person name="Wille M."/>
            <person name="Eden J.S."/>
            <person name="Shi M."/>
            <person name="Klaassen M."/>
            <person name="Hurt A.C."/>
            <person name="Holmes E.C."/>
        </authorList>
    </citation>
    <scope>NUCLEOTIDE SEQUENCE</scope>
    <source>
        <strain evidence="13">MW07</strain>
    </source>
</reference>
<dbReference type="GO" id="GO:0044166">
    <property type="term" value="C:host cell endoplasmic reticulum lumen"/>
    <property type="evidence" value="ECO:0007669"/>
    <property type="project" value="UniProtKB-SubCell"/>
</dbReference>
<comment type="similarity">
    <text evidence="12">Belongs to the rotavirus VP7 family.</text>
</comment>
<evidence type="ECO:0000256" key="5">
    <source>
        <dbReference type="ARBA" id="ARBA00022729"/>
    </source>
</evidence>
<evidence type="ECO:0000256" key="11">
    <source>
        <dbReference type="ARBA" id="ARBA00023184"/>
    </source>
</evidence>
<evidence type="ECO:0000256" key="9">
    <source>
        <dbReference type="ARBA" id="ARBA00023157"/>
    </source>
</evidence>
<evidence type="ECO:0000256" key="7">
    <source>
        <dbReference type="ARBA" id="ARBA00022837"/>
    </source>
</evidence>
<dbReference type="GO" id="GO:0039621">
    <property type="term" value="C:T=13 icosahedral viral capsid"/>
    <property type="evidence" value="ECO:0007669"/>
    <property type="project" value="UniProtKB-UniRule"/>
</dbReference>
<organism evidence="13">
    <name type="scientific">Rotavirus G</name>
    <dbReference type="NCBI Taxonomy" id="183407"/>
    <lineage>
        <taxon>Viruses</taxon>
        <taxon>Riboviria</taxon>
        <taxon>Orthornavirae</taxon>
        <taxon>Duplornaviricota</taxon>
        <taxon>Resentoviricetes</taxon>
        <taxon>Reovirales</taxon>
        <taxon>Sedoreoviridae</taxon>
        <taxon>Rotavirus</taxon>
        <taxon>Rotavirus gammagastroenteritidis</taxon>
    </lineage>
</organism>
<dbReference type="Pfam" id="PF05868">
    <property type="entry name" value="Rotavirus_VP7"/>
    <property type="match status" value="1"/>
</dbReference>
<evidence type="ECO:0000256" key="1">
    <source>
        <dbReference type="ARBA" id="ARBA00022561"/>
    </source>
</evidence>
<comment type="subcellular location">
    <subcellularLocation>
        <location evidence="12">Virion</location>
    </subcellularLocation>
    <subcellularLocation>
        <location evidence="12">Host endoplasmic reticulum lumen</location>
    </subcellularLocation>
    <text evidence="12">The outer layer contains 780 copies of VP7, grouped as 260 trimers. Immature double-layered particles assembled in the cytoplasm bud across the membrane of the endoplasmic reticulum, acquiring during this process a transient lipid membrane that is modified with the ER resident viral glycoproteins NSP4 and VP7; these enveloped particles also contain VP4. As the particles move towards the interior of the ER cisternae, the transient lipid membrane and the non-structural protein NSP4 are lost, while the virus surface proteins VP4 and VP7 rearrange to form the outermost virus protein layer, yielding mature infectious triple-layered particles.</text>
</comment>
<evidence type="ECO:0000313" key="13">
    <source>
        <dbReference type="EMBL" id="AXF38723.1"/>
    </source>
</evidence>
<keyword evidence="11 12" id="KW-1038">Host endoplasmic reticulum</keyword>
<evidence type="ECO:0000256" key="3">
    <source>
        <dbReference type="ARBA" id="ARBA00022708"/>
    </source>
</evidence>
<evidence type="ECO:0000256" key="6">
    <source>
        <dbReference type="ARBA" id="ARBA00022770"/>
    </source>
</evidence>
<evidence type="ECO:0000256" key="12">
    <source>
        <dbReference type="HAMAP-Rule" id="MF_04130"/>
    </source>
</evidence>